<gene>
    <name evidence="1" type="ORF">HG1_57050</name>
    <name evidence="2" type="ORF">QuyetLC_36470</name>
</gene>
<protein>
    <submittedName>
        <fullName evidence="1">Uncharacterized protein</fullName>
    </submittedName>
</protein>
<dbReference type="EMBL" id="BLEY01000044">
    <property type="protein sequence ID" value="GEU18108.1"/>
    <property type="molecule type" value="Genomic_DNA"/>
</dbReference>
<comment type="caution">
    <text evidence="1">The sequence shown here is derived from an EMBL/GenBank/DDBJ whole genome shotgun (WGS) entry which is preliminary data.</text>
</comment>
<name>A0A640MDG4_BACAN</name>
<evidence type="ECO:0000313" key="1">
    <source>
        <dbReference type="EMBL" id="GEU10220.1"/>
    </source>
</evidence>
<accession>A0A640MDG4</accession>
<sequence>MKWSAPPEDEDRQNGSILSYHPHEETEWFESYLTKDGIKLEISNFLSVTVERLFQMWWASAKLTTRNSGL</sequence>
<dbReference type="AlphaFoldDB" id="A0A640MDG4"/>
<organism evidence="1">
    <name type="scientific">Bacillus anthracis</name>
    <name type="common">anthrax bacterium</name>
    <dbReference type="NCBI Taxonomy" id="1392"/>
    <lineage>
        <taxon>Bacteria</taxon>
        <taxon>Bacillati</taxon>
        <taxon>Bacillota</taxon>
        <taxon>Bacilli</taxon>
        <taxon>Bacillales</taxon>
        <taxon>Bacillaceae</taxon>
        <taxon>Bacillus</taxon>
        <taxon>Bacillus cereus group</taxon>
    </lineage>
</organism>
<reference evidence="1" key="2">
    <citation type="submission" date="2019-12" db="EMBL/GenBank/DDBJ databases">
        <authorList>
            <person name="Hoang T.H.H."/>
            <person name="Okutani A."/>
        </authorList>
    </citation>
    <scope>NUCLEOTIDE SEQUENCE</scope>
    <source>
        <strain evidence="1">HG</strain>
        <strain evidence="2">QuyetLC</strain>
    </source>
</reference>
<reference evidence="1" key="1">
    <citation type="submission" date="2019-12" db="EMBL/GenBank/DDBJ databases">
        <title>Epidemiological and comparative genomic analysis of Bacillus anthracis isolated from northern Vietnam.</title>
        <authorList>
            <person name="Hoang T.T.H."/>
            <person name="Dang D.A."/>
            <person name="Pham M.H."/>
            <person name="Luong M.H."/>
            <person name="Tran N.D."/>
            <person name="Nguyen T.H."/>
            <person name="Nguyen T.T."/>
            <person name="Inoue S."/>
            <person name="Morikawa S."/>
            <person name="Okutani A."/>
        </authorList>
    </citation>
    <scope>NUCLEOTIDE SEQUENCE</scope>
    <source>
        <strain evidence="1">HG</strain>
        <strain evidence="2">QuyetLC</strain>
    </source>
</reference>
<proteinExistence type="predicted"/>
<evidence type="ECO:0000313" key="2">
    <source>
        <dbReference type="EMBL" id="GEU18108.1"/>
    </source>
</evidence>
<dbReference type="EMBL" id="BLEV01000017">
    <property type="protein sequence ID" value="GEU10220.1"/>
    <property type="molecule type" value="Genomic_DNA"/>
</dbReference>